<evidence type="ECO:0000313" key="3">
    <source>
        <dbReference type="Proteomes" id="UP000287651"/>
    </source>
</evidence>
<organism evidence="2 3">
    <name type="scientific">Ensete ventricosum</name>
    <name type="common">Abyssinian banana</name>
    <name type="synonym">Musa ensete</name>
    <dbReference type="NCBI Taxonomy" id="4639"/>
    <lineage>
        <taxon>Eukaryota</taxon>
        <taxon>Viridiplantae</taxon>
        <taxon>Streptophyta</taxon>
        <taxon>Embryophyta</taxon>
        <taxon>Tracheophyta</taxon>
        <taxon>Spermatophyta</taxon>
        <taxon>Magnoliopsida</taxon>
        <taxon>Liliopsida</taxon>
        <taxon>Zingiberales</taxon>
        <taxon>Musaceae</taxon>
        <taxon>Ensete</taxon>
    </lineage>
</organism>
<feature type="compositionally biased region" description="Basic and acidic residues" evidence="1">
    <location>
        <begin position="47"/>
        <end position="56"/>
    </location>
</feature>
<feature type="compositionally biased region" description="Basic residues" evidence="1">
    <location>
        <begin position="37"/>
        <end position="46"/>
    </location>
</feature>
<gene>
    <name evidence="2" type="ORF">B296_00024621</name>
</gene>
<reference evidence="2 3" key="1">
    <citation type="journal article" date="2014" name="Agronomy (Basel)">
        <title>A Draft Genome Sequence for Ensete ventricosum, the Drought-Tolerant Tree Against Hunger.</title>
        <authorList>
            <person name="Harrison J."/>
            <person name="Moore K.A."/>
            <person name="Paszkiewicz K."/>
            <person name="Jones T."/>
            <person name="Grant M."/>
            <person name="Ambacheew D."/>
            <person name="Muzemil S."/>
            <person name="Studholme D.J."/>
        </authorList>
    </citation>
    <scope>NUCLEOTIDE SEQUENCE [LARGE SCALE GENOMIC DNA]</scope>
</reference>
<sequence length="101" mass="11561">MVQAVCTSPPGYRYTDHPLSSGTTKIDRRRSLEGEKGKKKKRKRGKKKEDEKKKEYLAPSSPTCRRRPHLRVAHEPSPPSLAIFLPRGEKDRGDVDVTLFF</sequence>
<accession>A0A427AQ72</accession>
<comment type="caution">
    <text evidence="2">The sequence shown here is derived from an EMBL/GenBank/DDBJ whole genome shotgun (WGS) entry which is preliminary data.</text>
</comment>
<feature type="compositionally biased region" description="Basic and acidic residues" evidence="1">
    <location>
        <begin position="25"/>
        <end position="36"/>
    </location>
</feature>
<dbReference type="AlphaFoldDB" id="A0A427AQ72"/>
<evidence type="ECO:0000256" key="1">
    <source>
        <dbReference type="SAM" id="MobiDB-lite"/>
    </source>
</evidence>
<name>A0A427AQ72_ENSVE</name>
<dbReference type="EMBL" id="AMZH03001692">
    <property type="protein sequence ID" value="RRT78384.1"/>
    <property type="molecule type" value="Genomic_DNA"/>
</dbReference>
<evidence type="ECO:0000313" key="2">
    <source>
        <dbReference type="EMBL" id="RRT78384.1"/>
    </source>
</evidence>
<feature type="region of interest" description="Disordered" evidence="1">
    <location>
        <begin position="1"/>
        <end position="65"/>
    </location>
</feature>
<proteinExistence type="predicted"/>
<dbReference type="Proteomes" id="UP000287651">
    <property type="component" value="Unassembled WGS sequence"/>
</dbReference>
<protein>
    <submittedName>
        <fullName evidence="2">Uncharacterized protein</fullName>
    </submittedName>
</protein>